<dbReference type="EMBL" id="JBBMFS010000001">
    <property type="protein sequence ID" value="MEQ2553832.1"/>
    <property type="molecule type" value="Genomic_DNA"/>
</dbReference>
<gene>
    <name evidence="8" type="ORF">WMO37_02240</name>
</gene>
<evidence type="ECO:0000259" key="7">
    <source>
        <dbReference type="PROSITE" id="PS50198"/>
    </source>
</evidence>
<evidence type="ECO:0000313" key="9">
    <source>
        <dbReference type="Proteomes" id="UP001546774"/>
    </source>
</evidence>
<comment type="caution">
    <text evidence="8">The sequence shown here is derived from an EMBL/GenBank/DDBJ whole genome shotgun (WGS) entry which is preliminary data.</text>
</comment>
<accession>A0ABV1H356</accession>
<keyword evidence="9" id="KW-1185">Reference proteome</keyword>
<proteinExistence type="predicted"/>
<dbReference type="Pfam" id="PF00639">
    <property type="entry name" value="Rotamase"/>
    <property type="match status" value="1"/>
</dbReference>
<dbReference type="PROSITE" id="PS50198">
    <property type="entry name" value="PPIC_PPIASE_2"/>
    <property type="match status" value="1"/>
</dbReference>
<evidence type="ECO:0000256" key="3">
    <source>
        <dbReference type="ARBA" id="ARBA00022729"/>
    </source>
</evidence>
<dbReference type="Proteomes" id="UP001546774">
    <property type="component" value="Unassembled WGS sequence"/>
</dbReference>
<dbReference type="SUPFAM" id="SSF54534">
    <property type="entry name" value="FKBP-like"/>
    <property type="match status" value="1"/>
</dbReference>
<dbReference type="InterPro" id="IPR000297">
    <property type="entry name" value="PPIase_PpiC"/>
</dbReference>
<dbReference type="Gene3D" id="3.10.50.40">
    <property type="match status" value="1"/>
</dbReference>
<dbReference type="GO" id="GO:0003755">
    <property type="term" value="F:peptidyl-prolyl cis-trans isomerase activity"/>
    <property type="evidence" value="ECO:0007669"/>
    <property type="project" value="UniProtKB-EC"/>
</dbReference>
<evidence type="ECO:0000256" key="1">
    <source>
        <dbReference type="ARBA" id="ARBA00000971"/>
    </source>
</evidence>
<keyword evidence="5 6" id="KW-0413">Isomerase</keyword>
<evidence type="ECO:0000256" key="6">
    <source>
        <dbReference type="PROSITE-ProRule" id="PRU00278"/>
    </source>
</evidence>
<dbReference type="InterPro" id="IPR046357">
    <property type="entry name" value="PPIase_dom_sf"/>
</dbReference>
<name>A0ABV1H356_9FIRM</name>
<evidence type="ECO:0000256" key="4">
    <source>
        <dbReference type="ARBA" id="ARBA00023110"/>
    </source>
</evidence>
<dbReference type="InterPro" id="IPR050245">
    <property type="entry name" value="PrsA_foldase"/>
</dbReference>
<keyword evidence="4 6" id="KW-0697">Rotamase</keyword>
<sequence length="330" mass="36822">MKRGKKRIIGLVIFAVAVALIAGYIKFFNGTFLYISTGLKDDVVLKAGNSKAYTWEADILLSDAKKEYENVFGSGVWSQSMEGVNMDDYVKEQVRSKLIRVKCMNLSAKEKGVVLSRTQKDAVSSAADTFFNALTQEQVSALNVTKDQIEKMFTEFAIADTLYDDVTSQINTEVSSDDARVITIQYICAGSKSDISSAKERLDNGESFYSVAKDFGGEEESEIECKRGEMEQAFETAAFNLKTGETSSIVEAGGKYYIIRCTSDNEKSKTEANKTALMDEKKLEYFNSVFESYEASKYVEMNKKVWNSKKTANATELPVSFETVFNELVK</sequence>
<dbReference type="PANTHER" id="PTHR47245:SF1">
    <property type="entry name" value="FOLDASE PROTEIN PRSA"/>
    <property type="match status" value="1"/>
</dbReference>
<comment type="catalytic activity">
    <reaction evidence="1">
        <text>[protein]-peptidylproline (omega=180) = [protein]-peptidylproline (omega=0)</text>
        <dbReference type="Rhea" id="RHEA:16237"/>
        <dbReference type="Rhea" id="RHEA-COMP:10747"/>
        <dbReference type="Rhea" id="RHEA-COMP:10748"/>
        <dbReference type="ChEBI" id="CHEBI:83833"/>
        <dbReference type="ChEBI" id="CHEBI:83834"/>
        <dbReference type="EC" id="5.2.1.8"/>
    </reaction>
</comment>
<evidence type="ECO:0000256" key="2">
    <source>
        <dbReference type="ARBA" id="ARBA00013194"/>
    </source>
</evidence>
<feature type="domain" description="PpiC" evidence="7">
    <location>
        <begin position="189"/>
        <end position="263"/>
    </location>
</feature>
<dbReference type="PANTHER" id="PTHR47245">
    <property type="entry name" value="PEPTIDYLPROLYL ISOMERASE"/>
    <property type="match status" value="1"/>
</dbReference>
<reference evidence="8" key="1">
    <citation type="submission" date="2024-03" db="EMBL/GenBank/DDBJ databases">
        <title>Human intestinal bacterial collection.</title>
        <authorList>
            <person name="Pauvert C."/>
            <person name="Hitch T.C.A."/>
            <person name="Clavel T."/>
        </authorList>
    </citation>
    <scope>NUCLEOTIDE SEQUENCE [LARGE SCALE GENOMIC DNA]</scope>
    <source>
        <strain evidence="8">CLA-AA-H89B</strain>
    </source>
</reference>
<protein>
    <recommendedName>
        <fullName evidence="2">peptidylprolyl isomerase</fullName>
        <ecNumber evidence="2">5.2.1.8</ecNumber>
    </recommendedName>
</protein>
<evidence type="ECO:0000313" key="8">
    <source>
        <dbReference type="EMBL" id="MEQ2553832.1"/>
    </source>
</evidence>
<keyword evidence="3" id="KW-0732">Signal</keyword>
<organism evidence="8 9">
    <name type="scientific">Lachnospira intestinalis</name>
    <dbReference type="NCBI Taxonomy" id="3133158"/>
    <lineage>
        <taxon>Bacteria</taxon>
        <taxon>Bacillati</taxon>
        <taxon>Bacillota</taxon>
        <taxon>Clostridia</taxon>
        <taxon>Lachnospirales</taxon>
        <taxon>Lachnospiraceae</taxon>
        <taxon>Lachnospira</taxon>
    </lineage>
</organism>
<evidence type="ECO:0000256" key="5">
    <source>
        <dbReference type="ARBA" id="ARBA00023235"/>
    </source>
</evidence>
<dbReference type="EC" id="5.2.1.8" evidence="2"/>